<sequence length="136" mass="14220">MHEIRIAVRGDAAAEESLLDWLRQEPALRGRVRHDTPPARVGTMGSLGELVVESAVTGTIGTLAGLLGQSLSLWLNQRRAQGNSPTTVSLTTGDGRSVTVTSAHAAEAERLLRLALQERPAPEGVPPGAAGDGQGR</sequence>
<gene>
    <name evidence="2" type="ORF">F7R91_04370</name>
</gene>
<keyword evidence="3" id="KW-1185">Reference proteome</keyword>
<dbReference type="EMBL" id="VZRB01000002">
    <property type="protein sequence ID" value="KAB1150051.1"/>
    <property type="molecule type" value="Genomic_DNA"/>
</dbReference>
<dbReference type="Proteomes" id="UP000442707">
    <property type="component" value="Unassembled WGS sequence"/>
</dbReference>
<name>A0A6H9V7F3_9ACTN</name>
<organism evidence="2 3">
    <name type="scientific">Streptomyces luteolifulvus</name>
    <dbReference type="NCBI Taxonomy" id="2615112"/>
    <lineage>
        <taxon>Bacteria</taxon>
        <taxon>Bacillati</taxon>
        <taxon>Actinomycetota</taxon>
        <taxon>Actinomycetes</taxon>
        <taxon>Kitasatosporales</taxon>
        <taxon>Streptomycetaceae</taxon>
        <taxon>Streptomyces</taxon>
    </lineage>
</organism>
<evidence type="ECO:0000256" key="1">
    <source>
        <dbReference type="SAM" id="MobiDB-lite"/>
    </source>
</evidence>
<evidence type="ECO:0000313" key="3">
    <source>
        <dbReference type="Proteomes" id="UP000442707"/>
    </source>
</evidence>
<dbReference type="InterPro" id="IPR045428">
    <property type="entry name" value="EACC1"/>
</dbReference>
<protein>
    <submittedName>
        <fullName evidence="2">Uncharacterized protein</fullName>
    </submittedName>
</protein>
<evidence type="ECO:0000313" key="2">
    <source>
        <dbReference type="EMBL" id="KAB1150051.1"/>
    </source>
</evidence>
<proteinExistence type="predicted"/>
<accession>A0A6H9V7F3</accession>
<dbReference type="Pfam" id="PF19953">
    <property type="entry name" value="EACC1"/>
    <property type="match status" value="1"/>
</dbReference>
<feature type="region of interest" description="Disordered" evidence="1">
    <location>
        <begin position="116"/>
        <end position="136"/>
    </location>
</feature>
<reference evidence="2 3" key="1">
    <citation type="submission" date="2019-09" db="EMBL/GenBank/DDBJ databases">
        <title>Screening of Novel Bioactive Compounds from Soil-Associated.</title>
        <authorList>
            <person name="Zhao S."/>
        </authorList>
    </citation>
    <scope>NUCLEOTIDE SEQUENCE [LARGE SCALE GENOMIC DNA]</scope>
    <source>
        <strain evidence="2 3">HIT-DPA4</strain>
    </source>
</reference>
<dbReference type="RefSeq" id="WP_150944608.1">
    <property type="nucleotide sequence ID" value="NZ_VZRB01000002.1"/>
</dbReference>
<comment type="caution">
    <text evidence="2">The sequence shown here is derived from an EMBL/GenBank/DDBJ whole genome shotgun (WGS) entry which is preliminary data.</text>
</comment>
<dbReference type="AlphaFoldDB" id="A0A6H9V7F3"/>